<gene>
    <name evidence="7" type="ORF">A3D77_00660</name>
</gene>
<evidence type="ECO:0000256" key="4">
    <source>
        <dbReference type="ARBA" id="ARBA00022679"/>
    </source>
</evidence>
<proteinExistence type="predicted"/>
<keyword evidence="2" id="KW-1003">Cell membrane</keyword>
<dbReference type="EMBL" id="MFJL01000039">
    <property type="protein sequence ID" value="OGG13217.1"/>
    <property type="molecule type" value="Genomic_DNA"/>
</dbReference>
<sequence>MSPFFSIIIPVLNEEEFIGRLLNNLVKQTEHDFEVYVVDGNSTDKTASIVKSYEHKLPVTFLTSNIQNVSIQRNKGAGRAQGKYLIFFDADVQIGPTFLSKLKSELENKKFLLVTTYVKADSKNIYDKAIAQVLNYTTEVSKRIEKPFIPGFNLIVYHSIFNLIGGFREDVVHAEDYEICQRLEKAGCKLTILKKPLLTFSLRRFRAEGRLNVLRKNAMATLHLFTKGPITKEIFSYPMGGEWYKSLENKHISRTTFDTFRKTILRFKRFITV</sequence>
<evidence type="ECO:0000313" key="7">
    <source>
        <dbReference type="EMBL" id="OGG13217.1"/>
    </source>
</evidence>
<keyword evidence="4" id="KW-0808">Transferase</keyword>
<dbReference type="Gene3D" id="3.90.550.10">
    <property type="entry name" value="Spore Coat Polysaccharide Biosynthesis Protein SpsA, Chain A"/>
    <property type="match status" value="1"/>
</dbReference>
<reference evidence="7 8" key="1">
    <citation type="journal article" date="2016" name="Nat. Commun.">
        <title>Thousands of microbial genomes shed light on interconnected biogeochemical processes in an aquifer system.</title>
        <authorList>
            <person name="Anantharaman K."/>
            <person name="Brown C.T."/>
            <person name="Hug L.A."/>
            <person name="Sharon I."/>
            <person name="Castelle C.J."/>
            <person name="Probst A.J."/>
            <person name="Thomas B.C."/>
            <person name="Singh A."/>
            <person name="Wilkins M.J."/>
            <person name="Karaoz U."/>
            <person name="Brodie E.L."/>
            <person name="Williams K.H."/>
            <person name="Hubbard S.S."/>
            <person name="Banfield J.F."/>
        </authorList>
    </citation>
    <scope>NUCLEOTIDE SEQUENCE [LARGE SCALE GENOMIC DNA]</scope>
</reference>
<dbReference type="PANTHER" id="PTHR43646">
    <property type="entry name" value="GLYCOSYLTRANSFERASE"/>
    <property type="match status" value="1"/>
</dbReference>
<protein>
    <recommendedName>
        <fullName evidence="6">Glycosyltransferase 2-like domain-containing protein</fullName>
    </recommendedName>
</protein>
<comment type="caution">
    <text evidence="7">The sequence shown here is derived from an EMBL/GenBank/DDBJ whole genome shotgun (WGS) entry which is preliminary data.</text>
</comment>
<dbReference type="Proteomes" id="UP000176923">
    <property type="component" value="Unassembled WGS sequence"/>
</dbReference>
<dbReference type="Pfam" id="PF00535">
    <property type="entry name" value="Glycos_transf_2"/>
    <property type="match status" value="1"/>
</dbReference>
<dbReference type="GO" id="GO:0005886">
    <property type="term" value="C:plasma membrane"/>
    <property type="evidence" value="ECO:0007669"/>
    <property type="project" value="UniProtKB-SubCell"/>
</dbReference>
<dbReference type="AlphaFoldDB" id="A0A1F5ZM90"/>
<evidence type="ECO:0000256" key="1">
    <source>
        <dbReference type="ARBA" id="ARBA00004236"/>
    </source>
</evidence>
<feature type="domain" description="Glycosyltransferase 2-like" evidence="6">
    <location>
        <begin position="6"/>
        <end position="161"/>
    </location>
</feature>
<name>A0A1F5ZM90_9BACT</name>
<dbReference type="InterPro" id="IPR001173">
    <property type="entry name" value="Glyco_trans_2-like"/>
</dbReference>
<evidence type="ECO:0000259" key="6">
    <source>
        <dbReference type="Pfam" id="PF00535"/>
    </source>
</evidence>
<evidence type="ECO:0000256" key="3">
    <source>
        <dbReference type="ARBA" id="ARBA00022676"/>
    </source>
</evidence>
<keyword evidence="3" id="KW-0328">Glycosyltransferase</keyword>
<dbReference type="STRING" id="1798382.A3D77_00660"/>
<dbReference type="InterPro" id="IPR029044">
    <property type="entry name" value="Nucleotide-diphossugar_trans"/>
</dbReference>
<organism evidence="7 8">
    <name type="scientific">Candidatus Gottesmanbacteria bacterium RIFCSPHIGHO2_02_FULL_39_11</name>
    <dbReference type="NCBI Taxonomy" id="1798382"/>
    <lineage>
        <taxon>Bacteria</taxon>
        <taxon>Candidatus Gottesmaniibacteriota</taxon>
    </lineage>
</organism>
<accession>A0A1F5ZM90</accession>
<keyword evidence="5" id="KW-0472">Membrane</keyword>
<dbReference type="PANTHER" id="PTHR43646:SF2">
    <property type="entry name" value="GLYCOSYLTRANSFERASE 2-LIKE DOMAIN-CONTAINING PROTEIN"/>
    <property type="match status" value="1"/>
</dbReference>
<evidence type="ECO:0000313" key="8">
    <source>
        <dbReference type="Proteomes" id="UP000176923"/>
    </source>
</evidence>
<evidence type="ECO:0000256" key="5">
    <source>
        <dbReference type="ARBA" id="ARBA00023136"/>
    </source>
</evidence>
<dbReference type="SUPFAM" id="SSF53448">
    <property type="entry name" value="Nucleotide-diphospho-sugar transferases"/>
    <property type="match status" value="1"/>
</dbReference>
<comment type="subcellular location">
    <subcellularLocation>
        <location evidence="1">Cell membrane</location>
    </subcellularLocation>
</comment>
<dbReference type="GO" id="GO:0016757">
    <property type="term" value="F:glycosyltransferase activity"/>
    <property type="evidence" value="ECO:0007669"/>
    <property type="project" value="UniProtKB-KW"/>
</dbReference>
<evidence type="ECO:0000256" key="2">
    <source>
        <dbReference type="ARBA" id="ARBA00022475"/>
    </source>
</evidence>